<dbReference type="EMBL" id="JAGIOF010000004">
    <property type="protein sequence ID" value="MBP2388770.1"/>
    <property type="molecule type" value="Genomic_DNA"/>
</dbReference>
<dbReference type="Gene3D" id="2.10.150.10">
    <property type="entry name" value="Urease, beta subunit"/>
    <property type="match status" value="1"/>
</dbReference>
<dbReference type="Proteomes" id="UP001296993">
    <property type="component" value="Unassembled WGS sequence"/>
</dbReference>
<sequence>MTTRPGEYLLRDEPVVCNEELDTRTLNLVNRDDRSMQANSHYRFAEINPQLEPDRVVAG</sequence>
<proteinExistence type="predicted"/>
<evidence type="ECO:0000256" key="1">
    <source>
        <dbReference type="ARBA" id="ARBA00022801"/>
    </source>
</evidence>
<dbReference type="InterPro" id="IPR002019">
    <property type="entry name" value="Urease_beta-like"/>
</dbReference>
<reference evidence="2 3" key="1">
    <citation type="submission" date="2021-03" db="EMBL/GenBank/DDBJ databases">
        <title>Sequencing the genomes of 1000 actinobacteria strains.</title>
        <authorList>
            <person name="Klenk H.-P."/>
        </authorList>
    </citation>
    <scope>NUCLEOTIDE SEQUENCE [LARGE SCALE GENOMIC DNA]</scope>
    <source>
        <strain evidence="2 3">DSM 15797</strain>
    </source>
</reference>
<dbReference type="RefSeq" id="WP_342592889.1">
    <property type="nucleotide sequence ID" value="NZ_BAAAJY010000014.1"/>
</dbReference>
<comment type="caution">
    <text evidence="2">The sequence shown here is derived from an EMBL/GenBank/DDBJ whole genome shotgun (WGS) entry which is preliminary data.</text>
</comment>
<evidence type="ECO:0000313" key="3">
    <source>
        <dbReference type="Proteomes" id="UP001296993"/>
    </source>
</evidence>
<name>A0ABS4XJX5_9MICC</name>
<dbReference type="SUPFAM" id="SSF51278">
    <property type="entry name" value="Urease, beta-subunit"/>
    <property type="match status" value="1"/>
</dbReference>
<keyword evidence="1" id="KW-0378">Hydrolase</keyword>
<keyword evidence="3" id="KW-1185">Reference proteome</keyword>
<dbReference type="InterPro" id="IPR036461">
    <property type="entry name" value="Urease_betasu_sf"/>
</dbReference>
<evidence type="ECO:0000313" key="2">
    <source>
        <dbReference type="EMBL" id="MBP2388770.1"/>
    </source>
</evidence>
<gene>
    <name evidence="2" type="ORF">JOF47_004343</name>
</gene>
<dbReference type="Pfam" id="PF00699">
    <property type="entry name" value="Urease_beta"/>
    <property type="match status" value="1"/>
</dbReference>
<organism evidence="2 3">
    <name type="scientific">Paeniglutamicibacter kerguelensis</name>
    <dbReference type="NCBI Taxonomy" id="254788"/>
    <lineage>
        <taxon>Bacteria</taxon>
        <taxon>Bacillati</taxon>
        <taxon>Actinomycetota</taxon>
        <taxon>Actinomycetes</taxon>
        <taxon>Micrococcales</taxon>
        <taxon>Micrococcaceae</taxon>
        <taxon>Paeniglutamicibacter</taxon>
    </lineage>
</organism>
<protein>
    <submittedName>
        <fullName evidence="2">Urease beta subunit</fullName>
    </submittedName>
</protein>
<accession>A0ABS4XJX5</accession>